<accession>A0A4W4EZ91</accession>
<reference evidence="8" key="5">
    <citation type="submission" date="2025-09" db="UniProtKB">
        <authorList>
            <consortium name="Ensembl"/>
        </authorList>
    </citation>
    <scope>IDENTIFICATION</scope>
</reference>
<evidence type="ECO:0000256" key="5">
    <source>
        <dbReference type="ARBA" id="ARBA00023180"/>
    </source>
</evidence>
<reference evidence="8" key="4">
    <citation type="submission" date="2025-08" db="UniProtKB">
        <authorList>
            <consortium name="Ensembl"/>
        </authorList>
    </citation>
    <scope>IDENTIFICATION</scope>
</reference>
<protein>
    <recommendedName>
        <fullName evidence="7">Ig-like domain-containing protein</fullName>
    </recommendedName>
</protein>
<dbReference type="PANTHER" id="PTHR24100:SF130">
    <property type="entry name" value="BUTYROPHILIN-LIKE PROTEIN 9"/>
    <property type="match status" value="1"/>
</dbReference>
<dbReference type="GeneTree" id="ENSGT01110000268427"/>
<keyword evidence="5" id="KW-0325">Glycoprotein</keyword>
<dbReference type="GO" id="GO:0005102">
    <property type="term" value="F:signaling receptor binding"/>
    <property type="evidence" value="ECO:0007669"/>
    <property type="project" value="TreeGrafter"/>
</dbReference>
<reference evidence="9" key="1">
    <citation type="journal article" date="2014" name="Science">
        <title>Nonhuman genetics. Genomic basis for the convergent evolution of electric organs.</title>
        <authorList>
            <person name="Gallant J.R."/>
            <person name="Traeger L.L."/>
            <person name="Volkening J.D."/>
            <person name="Moffett H."/>
            <person name="Chen P.H."/>
            <person name="Novina C.D."/>
            <person name="Phillips G.N.Jr."/>
            <person name="Anand R."/>
            <person name="Wells G.B."/>
            <person name="Pinch M."/>
            <person name="Guth R."/>
            <person name="Unguez G.A."/>
            <person name="Albert J.S."/>
            <person name="Zakon H.H."/>
            <person name="Samanta M.P."/>
            <person name="Sussman M.R."/>
        </authorList>
    </citation>
    <scope>NUCLEOTIDE SEQUENCE [LARGE SCALE GENOMIC DNA]</scope>
</reference>
<dbReference type="OMA" id="HAIHNIY"/>
<dbReference type="Proteomes" id="UP000314983">
    <property type="component" value="Chromosome 10"/>
</dbReference>
<dbReference type="GO" id="GO:0050863">
    <property type="term" value="P:regulation of T cell activation"/>
    <property type="evidence" value="ECO:0007669"/>
    <property type="project" value="UniProtKB-ARBA"/>
</dbReference>
<dbReference type="InterPro" id="IPR036179">
    <property type="entry name" value="Ig-like_dom_sf"/>
</dbReference>
<name>A0A4W4EZ91_ELEEL</name>
<dbReference type="GO" id="GO:1903037">
    <property type="term" value="P:regulation of leukocyte cell-cell adhesion"/>
    <property type="evidence" value="ECO:0007669"/>
    <property type="project" value="UniProtKB-ARBA"/>
</dbReference>
<organism evidence="8 9">
    <name type="scientific">Electrophorus electricus</name>
    <name type="common">Electric eel</name>
    <name type="synonym">Gymnotus electricus</name>
    <dbReference type="NCBI Taxonomy" id="8005"/>
    <lineage>
        <taxon>Eukaryota</taxon>
        <taxon>Metazoa</taxon>
        <taxon>Chordata</taxon>
        <taxon>Craniata</taxon>
        <taxon>Vertebrata</taxon>
        <taxon>Euteleostomi</taxon>
        <taxon>Actinopterygii</taxon>
        <taxon>Neopterygii</taxon>
        <taxon>Teleostei</taxon>
        <taxon>Ostariophysi</taxon>
        <taxon>Gymnotiformes</taxon>
        <taxon>Gymnotoidei</taxon>
        <taxon>Gymnotidae</taxon>
        <taxon>Electrophorus</taxon>
    </lineage>
</organism>
<evidence type="ECO:0000313" key="9">
    <source>
        <dbReference type="Proteomes" id="UP000314983"/>
    </source>
</evidence>
<dbReference type="Gene3D" id="2.60.40.10">
    <property type="entry name" value="Immunoglobulins"/>
    <property type="match status" value="1"/>
</dbReference>
<evidence type="ECO:0000256" key="2">
    <source>
        <dbReference type="ARBA" id="ARBA00022729"/>
    </source>
</evidence>
<sequence>LFVGRIHPPVKSTDMFILVCRYNRVFAYPGDDVTLTSHLSPETSAVTMEIRWFRGIECIYQYKKGQVTVAKAYAGRVSLLTQELEIGNVSLILREVGPGDTGIYVCQIITRDNKLEKSIHLYMAGEGEIIVLFPSFFLFSLKMGCLSCSE</sequence>
<keyword evidence="9" id="KW-1185">Reference proteome</keyword>
<dbReference type="InterPro" id="IPR007110">
    <property type="entry name" value="Ig-like_dom"/>
</dbReference>
<dbReference type="InterPro" id="IPR013783">
    <property type="entry name" value="Ig-like_fold"/>
</dbReference>
<dbReference type="Ensembl" id="ENSEEET00000017439.2">
    <property type="protein sequence ID" value="ENSEEEP00000017242.2"/>
    <property type="gene ID" value="ENSEEEG00000008529.2"/>
</dbReference>
<comment type="subcellular location">
    <subcellularLocation>
        <location evidence="1">Membrane</location>
    </subcellularLocation>
</comment>
<evidence type="ECO:0000256" key="4">
    <source>
        <dbReference type="ARBA" id="ARBA00023157"/>
    </source>
</evidence>
<evidence type="ECO:0000256" key="6">
    <source>
        <dbReference type="ARBA" id="ARBA00023319"/>
    </source>
</evidence>
<proteinExistence type="predicted"/>
<dbReference type="PROSITE" id="PS50835">
    <property type="entry name" value="IG_LIKE"/>
    <property type="match status" value="1"/>
</dbReference>
<dbReference type="GO" id="GO:0050852">
    <property type="term" value="P:T cell receptor signaling pathway"/>
    <property type="evidence" value="ECO:0007669"/>
    <property type="project" value="TreeGrafter"/>
</dbReference>
<dbReference type="SUPFAM" id="SSF48726">
    <property type="entry name" value="Immunoglobulin"/>
    <property type="match status" value="1"/>
</dbReference>
<evidence type="ECO:0000256" key="1">
    <source>
        <dbReference type="ARBA" id="ARBA00004370"/>
    </source>
</evidence>
<keyword evidence="6" id="KW-0393">Immunoglobulin domain</keyword>
<evidence type="ECO:0000313" key="8">
    <source>
        <dbReference type="Ensembl" id="ENSEEEP00000017242.2"/>
    </source>
</evidence>
<dbReference type="PANTHER" id="PTHR24100">
    <property type="entry name" value="BUTYROPHILIN"/>
    <property type="match status" value="1"/>
</dbReference>
<keyword evidence="4" id="KW-1015">Disulfide bond</keyword>
<reference evidence="9" key="2">
    <citation type="journal article" date="2017" name="Sci. Adv.">
        <title>A tail of two voltages: Proteomic comparison of the three electric organs of the electric eel.</title>
        <authorList>
            <person name="Traeger L.L."/>
            <person name="Sabat G."/>
            <person name="Barrett-Wilt G.A."/>
            <person name="Wells G.B."/>
            <person name="Sussman M.R."/>
        </authorList>
    </citation>
    <scope>NUCLEOTIDE SEQUENCE [LARGE SCALE GENOMIC DNA]</scope>
</reference>
<dbReference type="GO" id="GO:0009897">
    <property type="term" value="C:external side of plasma membrane"/>
    <property type="evidence" value="ECO:0007669"/>
    <property type="project" value="TreeGrafter"/>
</dbReference>
<evidence type="ECO:0000259" key="7">
    <source>
        <dbReference type="PROSITE" id="PS50835"/>
    </source>
</evidence>
<feature type="domain" description="Ig-like" evidence="7">
    <location>
        <begin position="8"/>
        <end position="116"/>
    </location>
</feature>
<dbReference type="AlphaFoldDB" id="A0A4W4EZ91"/>
<dbReference type="FunFam" id="2.60.40.10:FF:000142">
    <property type="entry name" value="V-set domain-containing T-cell activation inhibitor 1"/>
    <property type="match status" value="1"/>
</dbReference>
<evidence type="ECO:0000256" key="3">
    <source>
        <dbReference type="ARBA" id="ARBA00023136"/>
    </source>
</evidence>
<reference evidence="8" key="3">
    <citation type="submission" date="2020-05" db="EMBL/GenBank/DDBJ databases">
        <title>Electrophorus electricus (electric eel) genome, fEleEle1, primary haplotype.</title>
        <authorList>
            <person name="Myers G."/>
            <person name="Meyer A."/>
            <person name="Fedrigo O."/>
            <person name="Formenti G."/>
            <person name="Rhie A."/>
            <person name="Tracey A."/>
            <person name="Sims Y."/>
            <person name="Jarvis E.D."/>
        </authorList>
    </citation>
    <scope>NUCLEOTIDE SEQUENCE [LARGE SCALE GENOMIC DNA]</scope>
</reference>
<dbReference type="InterPro" id="IPR013106">
    <property type="entry name" value="Ig_V-set"/>
</dbReference>
<dbReference type="Pfam" id="PF07686">
    <property type="entry name" value="V-set"/>
    <property type="match status" value="1"/>
</dbReference>
<dbReference type="GO" id="GO:0001817">
    <property type="term" value="P:regulation of cytokine production"/>
    <property type="evidence" value="ECO:0007669"/>
    <property type="project" value="TreeGrafter"/>
</dbReference>
<keyword evidence="3" id="KW-0472">Membrane</keyword>
<dbReference type="InterPro" id="IPR050504">
    <property type="entry name" value="IgSF_BTN/MOG"/>
</dbReference>
<keyword evidence="2" id="KW-0732">Signal</keyword>